<proteinExistence type="inferred from homology"/>
<dbReference type="GO" id="GO:0048046">
    <property type="term" value="C:apoplast"/>
    <property type="evidence" value="ECO:0007669"/>
    <property type="project" value="UniProtKB-SubCell"/>
</dbReference>
<sequence>MHSCTSFLHPFENMSTTTLVVLLLVSFTTDLCFASRKLNSLYQPPPTIFTYHNGPLLEGHIPISILWYGAFTPNQKAIVSDFILSLAPDGRDRSPTLPTSVAEWWETVDYYVRKAGKRTTEIILSNQISDAGYSLGKLLNRAQMSELAARLGVMRGGAAVVLTAADVAVDGFCTSACGSHSHSHSRSAAHVWVGDSAAQCPGRCAWPFHVADYYGPRAGHVAALGAPNGDVGVDGMVTNLAILLAGAVTNPYGGGYYEGDGGAPVEVGAACPGAYGRGAYPGYAGELRVDPVSGGSYNVVGVNGRKYLVPALWDPVSRSCKIPV</sequence>
<gene>
    <name evidence="7" type="primary">LOC109721024</name>
</gene>
<dbReference type="OrthoDB" id="674409at2759"/>
<evidence type="ECO:0000256" key="3">
    <source>
        <dbReference type="ARBA" id="ARBA00022525"/>
    </source>
</evidence>
<evidence type="ECO:0000256" key="4">
    <source>
        <dbReference type="ARBA" id="ARBA00022729"/>
    </source>
</evidence>
<dbReference type="RefSeq" id="XP_020104010.1">
    <property type="nucleotide sequence ID" value="XM_020248421.1"/>
</dbReference>
<protein>
    <submittedName>
        <fullName evidence="7">Protein EXORDIUM-like 1</fullName>
    </submittedName>
</protein>
<comment type="similarity">
    <text evidence="5">Belongs to the EXORDIUM family.</text>
</comment>
<evidence type="ECO:0000256" key="1">
    <source>
        <dbReference type="ARBA" id="ARBA00004271"/>
    </source>
</evidence>
<dbReference type="GeneID" id="109721024"/>
<dbReference type="InterPro" id="IPR006766">
    <property type="entry name" value="EXORDIUM-like"/>
</dbReference>
<keyword evidence="2" id="KW-0052">Apoplast</keyword>
<evidence type="ECO:0000256" key="5">
    <source>
        <dbReference type="ARBA" id="ARBA00023591"/>
    </source>
</evidence>
<comment type="subcellular location">
    <subcellularLocation>
        <location evidence="1">Secreted</location>
        <location evidence="1">Extracellular space</location>
        <location evidence="1">Apoplast</location>
    </subcellularLocation>
</comment>
<dbReference type="Proteomes" id="UP000515123">
    <property type="component" value="Linkage group 15"/>
</dbReference>
<dbReference type="PANTHER" id="PTHR31279">
    <property type="entry name" value="PROTEIN EXORDIUM-LIKE 5"/>
    <property type="match status" value="1"/>
</dbReference>
<dbReference type="PANTHER" id="PTHR31279:SF73">
    <property type="entry name" value="OS10G0376400 PROTEIN"/>
    <property type="match status" value="1"/>
</dbReference>
<reference evidence="6" key="1">
    <citation type="journal article" date="2015" name="Nat. Genet.">
        <title>The pineapple genome and the evolution of CAM photosynthesis.</title>
        <authorList>
            <person name="Ming R."/>
            <person name="VanBuren R."/>
            <person name="Wai C.M."/>
            <person name="Tang H."/>
            <person name="Schatz M.C."/>
            <person name="Bowers J.E."/>
            <person name="Lyons E."/>
            <person name="Wang M.L."/>
            <person name="Chen J."/>
            <person name="Biggers E."/>
            <person name="Zhang J."/>
            <person name="Huang L."/>
            <person name="Zhang L."/>
            <person name="Miao W."/>
            <person name="Zhang J."/>
            <person name="Ye Z."/>
            <person name="Miao C."/>
            <person name="Lin Z."/>
            <person name="Wang H."/>
            <person name="Zhou H."/>
            <person name="Yim W.C."/>
            <person name="Priest H.D."/>
            <person name="Zheng C."/>
            <person name="Woodhouse M."/>
            <person name="Edger P.P."/>
            <person name="Guyot R."/>
            <person name="Guo H.B."/>
            <person name="Guo H."/>
            <person name="Zheng G."/>
            <person name="Singh R."/>
            <person name="Sharma A."/>
            <person name="Min X."/>
            <person name="Zheng Y."/>
            <person name="Lee H."/>
            <person name="Gurtowski J."/>
            <person name="Sedlazeck F.J."/>
            <person name="Harkess A."/>
            <person name="McKain M.R."/>
            <person name="Liao Z."/>
            <person name="Fang J."/>
            <person name="Liu J."/>
            <person name="Zhang X."/>
            <person name="Zhang Q."/>
            <person name="Hu W."/>
            <person name="Qin Y."/>
            <person name="Wang K."/>
            <person name="Chen L.Y."/>
            <person name="Shirley N."/>
            <person name="Lin Y.R."/>
            <person name="Liu L.Y."/>
            <person name="Hernandez A.G."/>
            <person name="Wright C.L."/>
            <person name="Bulone V."/>
            <person name="Tuskan G.A."/>
            <person name="Heath K."/>
            <person name="Zee F."/>
            <person name="Moore P.H."/>
            <person name="Sunkar R."/>
            <person name="Leebens-Mack J.H."/>
            <person name="Mockler T."/>
            <person name="Bennetzen J.L."/>
            <person name="Freeling M."/>
            <person name="Sankoff D."/>
            <person name="Paterson A.H."/>
            <person name="Zhu X."/>
            <person name="Yang X."/>
            <person name="Smith J.A."/>
            <person name="Cushman J.C."/>
            <person name="Paull R.E."/>
            <person name="Yu Q."/>
        </authorList>
    </citation>
    <scope>NUCLEOTIDE SEQUENCE [LARGE SCALE GENOMIC DNA]</scope>
    <source>
        <strain evidence="6">cv. F153</strain>
    </source>
</reference>
<evidence type="ECO:0000313" key="6">
    <source>
        <dbReference type="Proteomes" id="UP000515123"/>
    </source>
</evidence>
<accession>A0A6P5GF65</accession>
<evidence type="ECO:0000256" key="2">
    <source>
        <dbReference type="ARBA" id="ARBA00022523"/>
    </source>
</evidence>
<dbReference type="Pfam" id="PF04674">
    <property type="entry name" value="Phi_1"/>
    <property type="match status" value="1"/>
</dbReference>
<keyword evidence="3" id="KW-0964">Secreted</keyword>
<dbReference type="AlphaFoldDB" id="A0A6P5GF65"/>
<keyword evidence="6" id="KW-1185">Reference proteome</keyword>
<reference evidence="7" key="2">
    <citation type="submission" date="2025-08" db="UniProtKB">
        <authorList>
            <consortium name="RefSeq"/>
        </authorList>
    </citation>
    <scope>IDENTIFICATION</scope>
    <source>
        <tissue evidence="7">Leaf</tissue>
    </source>
</reference>
<organism evidence="6 7">
    <name type="scientific">Ananas comosus</name>
    <name type="common">Pineapple</name>
    <name type="synonym">Ananas ananas</name>
    <dbReference type="NCBI Taxonomy" id="4615"/>
    <lineage>
        <taxon>Eukaryota</taxon>
        <taxon>Viridiplantae</taxon>
        <taxon>Streptophyta</taxon>
        <taxon>Embryophyta</taxon>
        <taxon>Tracheophyta</taxon>
        <taxon>Spermatophyta</taxon>
        <taxon>Magnoliopsida</taxon>
        <taxon>Liliopsida</taxon>
        <taxon>Poales</taxon>
        <taxon>Bromeliaceae</taxon>
        <taxon>Bromelioideae</taxon>
        <taxon>Ananas</taxon>
    </lineage>
</organism>
<keyword evidence="4" id="KW-0732">Signal</keyword>
<name>A0A6P5GF65_ANACO</name>
<evidence type="ECO:0000313" key="7">
    <source>
        <dbReference type="RefSeq" id="XP_020104010.1"/>
    </source>
</evidence>